<evidence type="ECO:0000256" key="1">
    <source>
        <dbReference type="SAM" id="MobiDB-lite"/>
    </source>
</evidence>
<reference evidence="3" key="1">
    <citation type="journal article" date="2017" name="Front. Plant Sci.">
        <title>Climate Clever Clovers: New Paradigm to Reduce the Environmental Footprint of Ruminants by Breeding Low Methanogenic Forages Utilizing Haplotype Variation.</title>
        <authorList>
            <person name="Kaur P."/>
            <person name="Appels R."/>
            <person name="Bayer P.E."/>
            <person name="Keeble-Gagnere G."/>
            <person name="Wang J."/>
            <person name="Hirakawa H."/>
            <person name="Shirasawa K."/>
            <person name="Vercoe P."/>
            <person name="Stefanova K."/>
            <person name="Durmic Z."/>
            <person name="Nichols P."/>
            <person name="Revell C."/>
            <person name="Isobe S.N."/>
            <person name="Edwards D."/>
            <person name="Erskine W."/>
        </authorList>
    </citation>
    <scope>NUCLEOTIDE SEQUENCE [LARGE SCALE GENOMIC DNA]</scope>
    <source>
        <strain evidence="3">cv. Daliak</strain>
    </source>
</reference>
<gene>
    <name evidence="2" type="ORF">TSUD_237310</name>
</gene>
<evidence type="ECO:0000313" key="2">
    <source>
        <dbReference type="EMBL" id="GAU49218.1"/>
    </source>
</evidence>
<feature type="region of interest" description="Disordered" evidence="1">
    <location>
        <begin position="64"/>
        <end position="86"/>
    </location>
</feature>
<feature type="compositionally biased region" description="Basic and acidic residues" evidence="1">
    <location>
        <begin position="66"/>
        <end position="84"/>
    </location>
</feature>
<dbReference type="EMBL" id="DF974532">
    <property type="protein sequence ID" value="GAU49218.1"/>
    <property type="molecule type" value="Genomic_DNA"/>
</dbReference>
<dbReference type="AlphaFoldDB" id="A0A2Z6NYK0"/>
<name>A0A2Z6NYK0_TRISU</name>
<sequence>MLLIRGFSSLFLILLLNGMMRKCRIWFPLSRLMLMLVLMVRYSRKCNNDKKNFVDKVKKTNKMKNKKNDASDLNGEKISAENGDKNVASENGGRAIFL</sequence>
<protein>
    <submittedName>
        <fullName evidence="2">Uncharacterized protein</fullName>
    </submittedName>
</protein>
<keyword evidence="3" id="KW-1185">Reference proteome</keyword>
<evidence type="ECO:0000313" key="3">
    <source>
        <dbReference type="Proteomes" id="UP000242715"/>
    </source>
</evidence>
<proteinExistence type="predicted"/>
<accession>A0A2Z6NYK0</accession>
<dbReference type="Proteomes" id="UP000242715">
    <property type="component" value="Unassembled WGS sequence"/>
</dbReference>
<organism evidence="2 3">
    <name type="scientific">Trifolium subterraneum</name>
    <name type="common">Subterranean clover</name>
    <dbReference type="NCBI Taxonomy" id="3900"/>
    <lineage>
        <taxon>Eukaryota</taxon>
        <taxon>Viridiplantae</taxon>
        <taxon>Streptophyta</taxon>
        <taxon>Embryophyta</taxon>
        <taxon>Tracheophyta</taxon>
        <taxon>Spermatophyta</taxon>
        <taxon>Magnoliopsida</taxon>
        <taxon>eudicotyledons</taxon>
        <taxon>Gunneridae</taxon>
        <taxon>Pentapetalae</taxon>
        <taxon>rosids</taxon>
        <taxon>fabids</taxon>
        <taxon>Fabales</taxon>
        <taxon>Fabaceae</taxon>
        <taxon>Papilionoideae</taxon>
        <taxon>50 kb inversion clade</taxon>
        <taxon>NPAAA clade</taxon>
        <taxon>Hologalegina</taxon>
        <taxon>IRL clade</taxon>
        <taxon>Trifolieae</taxon>
        <taxon>Trifolium</taxon>
    </lineage>
</organism>